<feature type="compositionally biased region" description="Polar residues" evidence="1">
    <location>
        <begin position="48"/>
        <end position="63"/>
    </location>
</feature>
<evidence type="ECO:0000256" key="1">
    <source>
        <dbReference type="SAM" id="MobiDB-lite"/>
    </source>
</evidence>
<dbReference type="Proteomes" id="UP000785679">
    <property type="component" value="Unassembled WGS sequence"/>
</dbReference>
<accession>A0A8J8NWK8</accession>
<gene>
    <name evidence="2" type="ORF">FGO68_gene2859</name>
</gene>
<dbReference type="EMBL" id="RRYP01004904">
    <property type="protein sequence ID" value="TNV82483.1"/>
    <property type="molecule type" value="Genomic_DNA"/>
</dbReference>
<feature type="region of interest" description="Disordered" evidence="1">
    <location>
        <begin position="48"/>
        <end position="71"/>
    </location>
</feature>
<sequence>MILLNFPLTYQKKHMQQKNSLKGTKKRTLSIEQQISKKKTCVQQQNQLFQGNSDTNNSISHSDSLALDSLR</sequence>
<keyword evidence="3" id="KW-1185">Reference proteome</keyword>
<protein>
    <submittedName>
        <fullName evidence="2">Uncharacterized protein</fullName>
    </submittedName>
</protein>
<proteinExistence type="predicted"/>
<comment type="caution">
    <text evidence="2">The sequence shown here is derived from an EMBL/GenBank/DDBJ whole genome shotgun (WGS) entry which is preliminary data.</text>
</comment>
<dbReference type="AlphaFoldDB" id="A0A8J8NWK8"/>
<organism evidence="2 3">
    <name type="scientific">Halteria grandinella</name>
    <dbReference type="NCBI Taxonomy" id="5974"/>
    <lineage>
        <taxon>Eukaryota</taxon>
        <taxon>Sar</taxon>
        <taxon>Alveolata</taxon>
        <taxon>Ciliophora</taxon>
        <taxon>Intramacronucleata</taxon>
        <taxon>Spirotrichea</taxon>
        <taxon>Stichotrichia</taxon>
        <taxon>Sporadotrichida</taxon>
        <taxon>Halteriidae</taxon>
        <taxon>Halteria</taxon>
    </lineage>
</organism>
<reference evidence="2" key="1">
    <citation type="submission" date="2019-06" db="EMBL/GenBank/DDBJ databases">
        <authorList>
            <person name="Zheng W."/>
        </authorList>
    </citation>
    <scope>NUCLEOTIDE SEQUENCE</scope>
    <source>
        <strain evidence="2">QDHG01</strain>
    </source>
</reference>
<evidence type="ECO:0000313" key="2">
    <source>
        <dbReference type="EMBL" id="TNV82483.1"/>
    </source>
</evidence>
<evidence type="ECO:0000313" key="3">
    <source>
        <dbReference type="Proteomes" id="UP000785679"/>
    </source>
</evidence>
<name>A0A8J8NWK8_HALGN</name>